<reference evidence="1" key="1">
    <citation type="submission" date="2018-02" db="EMBL/GenBank/DDBJ databases">
        <title>Rhizophora mucronata_Transcriptome.</title>
        <authorList>
            <person name="Meera S.P."/>
            <person name="Sreeshan A."/>
            <person name="Augustine A."/>
        </authorList>
    </citation>
    <scope>NUCLEOTIDE SEQUENCE</scope>
    <source>
        <tissue evidence="1">Leaf</tissue>
    </source>
</reference>
<organism evidence="1">
    <name type="scientific">Rhizophora mucronata</name>
    <name type="common">Asiatic mangrove</name>
    <dbReference type="NCBI Taxonomy" id="61149"/>
    <lineage>
        <taxon>Eukaryota</taxon>
        <taxon>Viridiplantae</taxon>
        <taxon>Streptophyta</taxon>
        <taxon>Embryophyta</taxon>
        <taxon>Tracheophyta</taxon>
        <taxon>Spermatophyta</taxon>
        <taxon>Magnoliopsida</taxon>
        <taxon>eudicotyledons</taxon>
        <taxon>Gunneridae</taxon>
        <taxon>Pentapetalae</taxon>
        <taxon>rosids</taxon>
        <taxon>fabids</taxon>
        <taxon>Malpighiales</taxon>
        <taxon>Rhizophoraceae</taxon>
        <taxon>Rhizophora</taxon>
    </lineage>
</organism>
<accession>A0A2P2KL56</accession>
<protein>
    <submittedName>
        <fullName evidence="1">Uncharacterized protein</fullName>
    </submittedName>
</protein>
<proteinExistence type="predicted"/>
<dbReference type="EMBL" id="GGEC01025978">
    <property type="protein sequence ID" value="MBX06462.1"/>
    <property type="molecule type" value="Transcribed_RNA"/>
</dbReference>
<name>A0A2P2KL56_RHIMU</name>
<evidence type="ECO:0000313" key="1">
    <source>
        <dbReference type="EMBL" id="MBX06462.1"/>
    </source>
</evidence>
<sequence>MLQFFPFKCSTLPANEAKQPLCLLSYKTQYINHENILQPSTSNLVLTEETRKFVPNKPQKWVMQKCETKTFAITTWQRVKGIHPYNR</sequence>
<dbReference type="AlphaFoldDB" id="A0A2P2KL56"/>